<feature type="compositionally biased region" description="Pro residues" evidence="1">
    <location>
        <begin position="14"/>
        <end position="30"/>
    </location>
</feature>
<protein>
    <recommendedName>
        <fullName evidence="4">F-box domain-containing protein</fullName>
    </recommendedName>
</protein>
<gene>
    <name evidence="2" type="ORF">B0J11DRAFT_79944</name>
</gene>
<sequence length="386" mass="42873">MGLSWSSSTLCGSSPPPTPPPNQKPNSPRPDQPHPKDSITILNAKNSRLHQLPTELVLHIYSYLEDSNPYRPNVSRMVLRATSRRFHAMFPGPTTKSGRWEVPDRRGFTALINSAFFRYLCAQEKNGELSNGDLVCGICRQIHERSCFTDVEATRVSEVRICIGAQGVFNLCQHFRVTYAGLKIHPVDAVCNSRHDNLSGFPGNAVHDGGARDRNGADFSMSRVRLMQVRGRGTEDGEVKSCAELRLFQLGSGSGAVLEKNLTKGMVLEAVEKTGWSLCPHLHARSGASWLSFLLQGVEAPRKIPGSWFSSKEEPSVWPTHRCSAPNCDTQFSLTKEKVSTVKRVISREYLVMKVERCLGRMGGADDKKWMAQIVEASKLDDDKFS</sequence>
<evidence type="ECO:0000256" key="1">
    <source>
        <dbReference type="SAM" id="MobiDB-lite"/>
    </source>
</evidence>
<evidence type="ECO:0000313" key="3">
    <source>
        <dbReference type="Proteomes" id="UP000700596"/>
    </source>
</evidence>
<dbReference type="OrthoDB" id="3792649at2759"/>
<evidence type="ECO:0008006" key="4">
    <source>
        <dbReference type="Google" id="ProtNLM"/>
    </source>
</evidence>
<keyword evidence="3" id="KW-1185">Reference proteome</keyword>
<accession>A0A9P9DGT9</accession>
<proteinExistence type="predicted"/>
<evidence type="ECO:0000313" key="2">
    <source>
        <dbReference type="EMBL" id="KAH7118899.1"/>
    </source>
</evidence>
<dbReference type="Proteomes" id="UP000700596">
    <property type="component" value="Unassembled WGS sequence"/>
</dbReference>
<comment type="caution">
    <text evidence="2">The sequence shown here is derived from an EMBL/GenBank/DDBJ whole genome shotgun (WGS) entry which is preliminary data.</text>
</comment>
<reference evidence="2" key="1">
    <citation type="journal article" date="2021" name="Nat. Commun.">
        <title>Genetic determinants of endophytism in the Arabidopsis root mycobiome.</title>
        <authorList>
            <person name="Mesny F."/>
            <person name="Miyauchi S."/>
            <person name="Thiergart T."/>
            <person name="Pickel B."/>
            <person name="Atanasova L."/>
            <person name="Karlsson M."/>
            <person name="Huettel B."/>
            <person name="Barry K.W."/>
            <person name="Haridas S."/>
            <person name="Chen C."/>
            <person name="Bauer D."/>
            <person name="Andreopoulos W."/>
            <person name="Pangilinan J."/>
            <person name="LaButti K."/>
            <person name="Riley R."/>
            <person name="Lipzen A."/>
            <person name="Clum A."/>
            <person name="Drula E."/>
            <person name="Henrissat B."/>
            <person name="Kohler A."/>
            <person name="Grigoriev I.V."/>
            <person name="Martin F.M."/>
            <person name="Hacquard S."/>
        </authorList>
    </citation>
    <scope>NUCLEOTIDE SEQUENCE</scope>
    <source>
        <strain evidence="2">MPI-CAGE-CH-0243</strain>
    </source>
</reference>
<dbReference type="AlphaFoldDB" id="A0A9P9DGT9"/>
<dbReference type="EMBL" id="JAGMWT010000012">
    <property type="protein sequence ID" value="KAH7118899.1"/>
    <property type="molecule type" value="Genomic_DNA"/>
</dbReference>
<feature type="region of interest" description="Disordered" evidence="1">
    <location>
        <begin position="1"/>
        <end position="37"/>
    </location>
</feature>
<dbReference type="CDD" id="cd09917">
    <property type="entry name" value="F-box_SF"/>
    <property type="match status" value="1"/>
</dbReference>
<organism evidence="2 3">
    <name type="scientific">Dendryphion nanum</name>
    <dbReference type="NCBI Taxonomy" id="256645"/>
    <lineage>
        <taxon>Eukaryota</taxon>
        <taxon>Fungi</taxon>
        <taxon>Dikarya</taxon>
        <taxon>Ascomycota</taxon>
        <taxon>Pezizomycotina</taxon>
        <taxon>Dothideomycetes</taxon>
        <taxon>Pleosporomycetidae</taxon>
        <taxon>Pleosporales</taxon>
        <taxon>Torulaceae</taxon>
        <taxon>Dendryphion</taxon>
    </lineage>
</organism>
<name>A0A9P9DGT9_9PLEO</name>
<feature type="compositionally biased region" description="Low complexity" evidence="1">
    <location>
        <begin position="1"/>
        <end position="13"/>
    </location>
</feature>